<dbReference type="PANTHER" id="PTHR46401">
    <property type="entry name" value="GLYCOSYLTRANSFERASE WBBK-RELATED"/>
    <property type="match status" value="1"/>
</dbReference>
<dbReference type="Gene3D" id="3.40.50.2000">
    <property type="entry name" value="Glycogen Phosphorylase B"/>
    <property type="match status" value="2"/>
</dbReference>
<protein>
    <submittedName>
        <fullName evidence="3">Glycosyltransferase involved in cell wall biosynthesis</fullName>
    </submittedName>
</protein>
<keyword evidence="1" id="KW-0808">Transferase</keyword>
<dbReference type="Pfam" id="PF00534">
    <property type="entry name" value="Glycos_transf_1"/>
    <property type="match status" value="1"/>
</dbReference>
<accession>A0A9X2U6W6</accession>
<evidence type="ECO:0000256" key="1">
    <source>
        <dbReference type="ARBA" id="ARBA00022679"/>
    </source>
</evidence>
<dbReference type="EMBL" id="JANUBB010000003">
    <property type="protein sequence ID" value="MCS3950924.1"/>
    <property type="molecule type" value="Genomic_DNA"/>
</dbReference>
<reference evidence="3" key="1">
    <citation type="submission" date="2022-08" db="EMBL/GenBank/DDBJ databases">
        <title>Genomic Encyclopedia of Type Strains, Phase V (KMG-V): Genome sequencing to study the core and pangenomes of soil and plant-associated prokaryotes.</title>
        <authorList>
            <person name="Whitman W."/>
        </authorList>
    </citation>
    <scope>NUCLEOTIDE SEQUENCE</scope>
    <source>
        <strain evidence="3">SP2017</strain>
    </source>
</reference>
<feature type="domain" description="Glycosyl transferase family 1" evidence="2">
    <location>
        <begin position="160"/>
        <end position="322"/>
    </location>
</feature>
<evidence type="ECO:0000313" key="4">
    <source>
        <dbReference type="Proteomes" id="UP001155010"/>
    </source>
</evidence>
<name>A0A9X2U6W6_9BACT</name>
<dbReference type="SUPFAM" id="SSF53756">
    <property type="entry name" value="UDP-Glycosyltransferase/glycogen phosphorylase"/>
    <property type="match status" value="1"/>
</dbReference>
<proteinExistence type="predicted"/>
<dbReference type="GO" id="GO:0016757">
    <property type="term" value="F:glycosyltransferase activity"/>
    <property type="evidence" value="ECO:0007669"/>
    <property type="project" value="InterPro"/>
</dbReference>
<evidence type="ECO:0000313" key="3">
    <source>
        <dbReference type="EMBL" id="MCS3950924.1"/>
    </source>
</evidence>
<sequence>MKSVSIVTGKSPNAPSVKNLAQGLNGTNTFNDIKIHCIRPNYEGNKIPRKISYACKSIFESIYKMQEVLSSDVCVIHKKVSKAGFGLPVLESIFARANKVVYSTYDGVYLHSPKIAKYLFRKSDIVLATSHEIKKQASKIAKKDKVFLIPPSVDTTIFNNDKPNKKSGVKKVVGWVGNMKVHKNDLIKMLKGTKELDKQSTKLILVGKKNSSVIKEAKKSGLTVEALGYVDHSKIPEIIKGFDIGVAPLEKNDFNKARSSEKVREYMACGVPVLASDVGENKFLVEEGCGHLVSRPENWGKHIQDMLSDDERRKKMGKKARRHAVKNYSINRVASLMDDVLSQI</sequence>
<dbReference type="PANTHER" id="PTHR46401:SF2">
    <property type="entry name" value="GLYCOSYLTRANSFERASE WBBK-RELATED"/>
    <property type="match status" value="1"/>
</dbReference>
<gene>
    <name evidence="3" type="ORF">GGP83_000865</name>
</gene>
<dbReference type="Proteomes" id="UP001155010">
    <property type="component" value="Unassembled WGS sequence"/>
</dbReference>
<dbReference type="AlphaFoldDB" id="A0A9X2U6W6"/>
<organism evidence="3 4">
    <name type="scientific">Salinibacter ruber</name>
    <dbReference type="NCBI Taxonomy" id="146919"/>
    <lineage>
        <taxon>Bacteria</taxon>
        <taxon>Pseudomonadati</taxon>
        <taxon>Rhodothermota</taxon>
        <taxon>Rhodothermia</taxon>
        <taxon>Rhodothermales</taxon>
        <taxon>Salinibacteraceae</taxon>
        <taxon>Salinibacter</taxon>
    </lineage>
</organism>
<evidence type="ECO:0000259" key="2">
    <source>
        <dbReference type="Pfam" id="PF00534"/>
    </source>
</evidence>
<dbReference type="RefSeq" id="WP_259081525.1">
    <property type="nucleotide sequence ID" value="NZ_JANUBB010000003.1"/>
</dbReference>
<dbReference type="GO" id="GO:0009103">
    <property type="term" value="P:lipopolysaccharide biosynthetic process"/>
    <property type="evidence" value="ECO:0007669"/>
    <property type="project" value="TreeGrafter"/>
</dbReference>
<comment type="caution">
    <text evidence="3">The sequence shown here is derived from an EMBL/GenBank/DDBJ whole genome shotgun (WGS) entry which is preliminary data.</text>
</comment>
<dbReference type="InterPro" id="IPR001296">
    <property type="entry name" value="Glyco_trans_1"/>
</dbReference>